<dbReference type="AlphaFoldDB" id="A0AA39XBP5"/>
<proteinExistence type="predicted"/>
<protein>
    <submittedName>
        <fullName evidence="1">Uncharacterized protein</fullName>
    </submittedName>
</protein>
<dbReference type="Proteomes" id="UP001174934">
    <property type="component" value="Unassembled WGS sequence"/>
</dbReference>
<comment type="caution">
    <text evidence="1">The sequence shown here is derived from an EMBL/GenBank/DDBJ whole genome shotgun (WGS) entry which is preliminary data.</text>
</comment>
<reference evidence="1" key="1">
    <citation type="submission" date="2023-06" db="EMBL/GenBank/DDBJ databases">
        <title>Genome-scale phylogeny and comparative genomics of the fungal order Sordariales.</title>
        <authorList>
            <consortium name="Lawrence Berkeley National Laboratory"/>
            <person name="Hensen N."/>
            <person name="Bonometti L."/>
            <person name="Westerberg I."/>
            <person name="Brannstrom I.O."/>
            <person name="Guillou S."/>
            <person name="Cros-Aarteil S."/>
            <person name="Calhoun S."/>
            <person name="Haridas S."/>
            <person name="Kuo A."/>
            <person name="Mondo S."/>
            <person name="Pangilinan J."/>
            <person name="Riley R."/>
            <person name="LaButti K."/>
            <person name="Andreopoulos B."/>
            <person name="Lipzen A."/>
            <person name="Chen C."/>
            <person name="Yanf M."/>
            <person name="Daum C."/>
            <person name="Ng V."/>
            <person name="Clum A."/>
            <person name="Steindorff A."/>
            <person name="Ohm R."/>
            <person name="Martin F."/>
            <person name="Silar P."/>
            <person name="Natvig D."/>
            <person name="Lalanne C."/>
            <person name="Gautier V."/>
            <person name="Ament-velasquez S.L."/>
            <person name="Kruys A."/>
            <person name="Hutchinson M.I."/>
            <person name="Powell A.J."/>
            <person name="Barry K."/>
            <person name="Miller A.N."/>
            <person name="Grigoriev I.V."/>
            <person name="Debuchy R."/>
            <person name="Gladieux P."/>
            <person name="Thoren M.H."/>
            <person name="Johannesson H."/>
        </authorList>
    </citation>
    <scope>NUCLEOTIDE SEQUENCE</scope>
    <source>
        <strain evidence="1">SMH3391-2</strain>
    </source>
</reference>
<keyword evidence="2" id="KW-1185">Reference proteome</keyword>
<organism evidence="1 2">
    <name type="scientific">Bombardia bombarda</name>
    <dbReference type="NCBI Taxonomy" id="252184"/>
    <lineage>
        <taxon>Eukaryota</taxon>
        <taxon>Fungi</taxon>
        <taxon>Dikarya</taxon>
        <taxon>Ascomycota</taxon>
        <taxon>Pezizomycotina</taxon>
        <taxon>Sordariomycetes</taxon>
        <taxon>Sordariomycetidae</taxon>
        <taxon>Sordariales</taxon>
        <taxon>Lasiosphaeriaceae</taxon>
        <taxon>Bombardia</taxon>
    </lineage>
</organism>
<dbReference type="EMBL" id="JAULSR010000002">
    <property type="protein sequence ID" value="KAK0630300.1"/>
    <property type="molecule type" value="Genomic_DNA"/>
</dbReference>
<evidence type="ECO:0000313" key="1">
    <source>
        <dbReference type="EMBL" id="KAK0630300.1"/>
    </source>
</evidence>
<gene>
    <name evidence="1" type="ORF">B0T17DRAFT_218142</name>
</gene>
<accession>A0AA39XBP5</accession>
<name>A0AA39XBP5_9PEZI</name>
<evidence type="ECO:0000313" key="2">
    <source>
        <dbReference type="Proteomes" id="UP001174934"/>
    </source>
</evidence>
<sequence length="177" mass="19059">MATDSINSPIAAAAATSSALANQTRATAIEIDAFRTARPNDVAALKKLAYLSIKLRQFSQHAEQLGDILAAAPPLVSQKVKAVLAQALPECDKATQVISSEVRRVVGSGDASVQAIDPAAVEVYDALLVTHSRIFIFVMQILSFETEAEQDHFLETKDVQQLLTKLISGRLWLASML</sequence>